<name>G2YED0_BOTF4</name>
<dbReference type="HOGENOM" id="CLU_2830924_0_0_1"/>
<proteinExistence type="predicted"/>
<reference evidence="2" key="1">
    <citation type="journal article" date="2011" name="PLoS Genet.">
        <title>Genomic analysis of the necrotrophic fungal pathogens Sclerotinia sclerotiorum and Botrytis cinerea.</title>
        <authorList>
            <person name="Amselem J."/>
            <person name="Cuomo C.A."/>
            <person name="van Kan J.A."/>
            <person name="Viaud M."/>
            <person name="Benito E.P."/>
            <person name="Couloux A."/>
            <person name="Coutinho P.M."/>
            <person name="de Vries R.P."/>
            <person name="Dyer P.S."/>
            <person name="Fillinger S."/>
            <person name="Fournier E."/>
            <person name="Gout L."/>
            <person name="Hahn M."/>
            <person name="Kohn L."/>
            <person name="Lapalu N."/>
            <person name="Plummer K.M."/>
            <person name="Pradier J.M."/>
            <person name="Quevillon E."/>
            <person name="Sharon A."/>
            <person name="Simon A."/>
            <person name="ten Have A."/>
            <person name="Tudzynski B."/>
            <person name="Tudzynski P."/>
            <person name="Wincker P."/>
            <person name="Andrew M."/>
            <person name="Anthouard V."/>
            <person name="Beever R.E."/>
            <person name="Beffa R."/>
            <person name="Benoit I."/>
            <person name="Bouzid O."/>
            <person name="Brault B."/>
            <person name="Chen Z."/>
            <person name="Choquer M."/>
            <person name="Collemare J."/>
            <person name="Cotton P."/>
            <person name="Danchin E.G."/>
            <person name="Da Silva C."/>
            <person name="Gautier A."/>
            <person name="Giraud C."/>
            <person name="Giraud T."/>
            <person name="Gonzalez C."/>
            <person name="Grossetete S."/>
            <person name="Guldener U."/>
            <person name="Henrissat B."/>
            <person name="Howlett B.J."/>
            <person name="Kodira C."/>
            <person name="Kretschmer M."/>
            <person name="Lappartient A."/>
            <person name="Leroch M."/>
            <person name="Levis C."/>
            <person name="Mauceli E."/>
            <person name="Neuveglise C."/>
            <person name="Oeser B."/>
            <person name="Pearson M."/>
            <person name="Poulain J."/>
            <person name="Poussereau N."/>
            <person name="Quesneville H."/>
            <person name="Rascle C."/>
            <person name="Schumacher J."/>
            <person name="Segurens B."/>
            <person name="Sexton A."/>
            <person name="Silva E."/>
            <person name="Sirven C."/>
            <person name="Soanes D.M."/>
            <person name="Talbot N.J."/>
            <person name="Templeton M."/>
            <person name="Yandava C."/>
            <person name="Yarden O."/>
            <person name="Zeng Q."/>
            <person name="Rollins J.A."/>
            <person name="Lebrun M.H."/>
            <person name="Dickman M."/>
        </authorList>
    </citation>
    <scope>NUCLEOTIDE SEQUENCE [LARGE SCALE GENOMIC DNA]</scope>
    <source>
        <strain evidence="2">T4</strain>
    </source>
</reference>
<accession>G2YED0</accession>
<evidence type="ECO:0000313" key="2">
    <source>
        <dbReference type="Proteomes" id="UP000008177"/>
    </source>
</evidence>
<protein>
    <submittedName>
        <fullName evidence="1">Uncharacterized protein</fullName>
    </submittedName>
</protein>
<evidence type="ECO:0000313" key="1">
    <source>
        <dbReference type="EMBL" id="CCD50128.1"/>
    </source>
</evidence>
<dbReference type="EMBL" id="FQ790323">
    <property type="protein sequence ID" value="CCD50128.1"/>
    <property type="molecule type" value="Genomic_DNA"/>
</dbReference>
<dbReference type="Proteomes" id="UP000008177">
    <property type="component" value="Unplaced contigs"/>
</dbReference>
<organism evidence="1 2">
    <name type="scientific">Botryotinia fuckeliana (strain T4)</name>
    <name type="common">Noble rot fungus</name>
    <name type="synonym">Botrytis cinerea</name>
    <dbReference type="NCBI Taxonomy" id="999810"/>
    <lineage>
        <taxon>Eukaryota</taxon>
        <taxon>Fungi</taxon>
        <taxon>Dikarya</taxon>
        <taxon>Ascomycota</taxon>
        <taxon>Pezizomycotina</taxon>
        <taxon>Leotiomycetes</taxon>
        <taxon>Helotiales</taxon>
        <taxon>Sclerotiniaceae</taxon>
        <taxon>Botrytis</taxon>
    </lineage>
</organism>
<gene>
    <name evidence="1" type="ORF">BofuT4_uP025270.1</name>
</gene>
<dbReference type="AlphaFoldDB" id="G2YED0"/>
<dbReference type="InParanoid" id="G2YED0"/>
<sequence length="66" mass="7391">MAPFLTDGTLESRNVVFVSYPSKIKGSMIMKLCFSSLVVLGRDLCVLVETKIYVVGIYRNTLKCKN</sequence>